<dbReference type="Proteomes" id="UP000187735">
    <property type="component" value="Chromosome"/>
</dbReference>
<dbReference type="KEGG" id="fmr:Fuma_02044"/>
<feature type="region of interest" description="Disordered" evidence="1">
    <location>
        <begin position="1"/>
        <end position="20"/>
    </location>
</feature>
<accession>A0A1P8WED4</accession>
<evidence type="ECO:0000313" key="2">
    <source>
        <dbReference type="EMBL" id="APZ92433.1"/>
    </source>
</evidence>
<gene>
    <name evidence="2" type="ORF">Fuma_02044</name>
</gene>
<evidence type="ECO:0000313" key="3">
    <source>
        <dbReference type="Proteomes" id="UP000187735"/>
    </source>
</evidence>
<evidence type="ECO:0000256" key="1">
    <source>
        <dbReference type="SAM" id="MobiDB-lite"/>
    </source>
</evidence>
<protein>
    <submittedName>
        <fullName evidence="2">Uncharacterized protein</fullName>
    </submittedName>
</protein>
<name>A0A1P8WED4_9PLAN</name>
<dbReference type="EMBL" id="CP017641">
    <property type="protein sequence ID" value="APZ92433.1"/>
    <property type="molecule type" value="Genomic_DNA"/>
</dbReference>
<keyword evidence="3" id="KW-1185">Reference proteome</keyword>
<dbReference type="AlphaFoldDB" id="A0A1P8WED4"/>
<sequence length="75" mass="8342">MTALGPSTTLHPHQHRRAQKTLRLKLEQQRKDFPLFHINGGGIPANRQISLEKLKDIVMEIEAASPVDLPPLIAG</sequence>
<proteinExistence type="predicted"/>
<reference evidence="2 3" key="1">
    <citation type="journal article" date="2016" name="Front. Microbiol.">
        <title>Fuerstia marisgermanicae gen. nov., sp. nov., an Unusual Member of the Phylum Planctomycetes from the German Wadden Sea.</title>
        <authorList>
            <person name="Kohn T."/>
            <person name="Heuer A."/>
            <person name="Jogler M."/>
            <person name="Vollmers J."/>
            <person name="Boedeker C."/>
            <person name="Bunk B."/>
            <person name="Rast P."/>
            <person name="Borchert D."/>
            <person name="Glockner I."/>
            <person name="Freese H.M."/>
            <person name="Klenk H.P."/>
            <person name="Overmann J."/>
            <person name="Kaster A.K."/>
            <person name="Rohde M."/>
            <person name="Wiegand S."/>
            <person name="Jogler C."/>
        </authorList>
    </citation>
    <scope>NUCLEOTIDE SEQUENCE [LARGE SCALE GENOMIC DNA]</scope>
    <source>
        <strain evidence="2 3">NH11</strain>
    </source>
</reference>
<organism evidence="2 3">
    <name type="scientific">Fuerstiella marisgermanici</name>
    <dbReference type="NCBI Taxonomy" id="1891926"/>
    <lineage>
        <taxon>Bacteria</taxon>
        <taxon>Pseudomonadati</taxon>
        <taxon>Planctomycetota</taxon>
        <taxon>Planctomycetia</taxon>
        <taxon>Planctomycetales</taxon>
        <taxon>Planctomycetaceae</taxon>
        <taxon>Fuerstiella</taxon>
    </lineage>
</organism>
<feature type="compositionally biased region" description="Polar residues" evidence="1">
    <location>
        <begin position="1"/>
        <end position="11"/>
    </location>
</feature>